<evidence type="ECO:0000313" key="1">
    <source>
        <dbReference type="EMBL" id="KAL3287514.1"/>
    </source>
</evidence>
<dbReference type="EMBL" id="JABFTP020000185">
    <property type="protein sequence ID" value="KAL3287514.1"/>
    <property type="molecule type" value="Genomic_DNA"/>
</dbReference>
<accession>A0ABD2P9K5</accession>
<dbReference type="AlphaFoldDB" id="A0ABD2P9K5"/>
<dbReference type="Proteomes" id="UP001516400">
    <property type="component" value="Unassembled WGS sequence"/>
</dbReference>
<sequence>MQFVAATGKFTKHGGGVDPAAHGNLARVDDMIRMIIEKYFFVSYLFTQLSWYEKGKHQQNI</sequence>
<evidence type="ECO:0000313" key="2">
    <source>
        <dbReference type="Proteomes" id="UP001516400"/>
    </source>
</evidence>
<keyword evidence="2" id="KW-1185">Reference proteome</keyword>
<organism evidence="1 2">
    <name type="scientific">Cryptolaemus montrouzieri</name>
    <dbReference type="NCBI Taxonomy" id="559131"/>
    <lineage>
        <taxon>Eukaryota</taxon>
        <taxon>Metazoa</taxon>
        <taxon>Ecdysozoa</taxon>
        <taxon>Arthropoda</taxon>
        <taxon>Hexapoda</taxon>
        <taxon>Insecta</taxon>
        <taxon>Pterygota</taxon>
        <taxon>Neoptera</taxon>
        <taxon>Endopterygota</taxon>
        <taxon>Coleoptera</taxon>
        <taxon>Polyphaga</taxon>
        <taxon>Cucujiformia</taxon>
        <taxon>Coccinelloidea</taxon>
        <taxon>Coccinellidae</taxon>
        <taxon>Scymninae</taxon>
        <taxon>Scymnini</taxon>
        <taxon>Cryptolaemus</taxon>
    </lineage>
</organism>
<proteinExistence type="predicted"/>
<reference evidence="1 2" key="1">
    <citation type="journal article" date="2021" name="BMC Biol.">
        <title>Horizontally acquired antibacterial genes associated with adaptive radiation of ladybird beetles.</title>
        <authorList>
            <person name="Li H.S."/>
            <person name="Tang X.F."/>
            <person name="Huang Y.H."/>
            <person name="Xu Z.Y."/>
            <person name="Chen M.L."/>
            <person name="Du X.Y."/>
            <person name="Qiu B.Y."/>
            <person name="Chen P.T."/>
            <person name="Zhang W."/>
            <person name="Slipinski A."/>
            <person name="Escalona H.E."/>
            <person name="Waterhouse R.M."/>
            <person name="Zwick A."/>
            <person name="Pang H."/>
        </authorList>
    </citation>
    <scope>NUCLEOTIDE SEQUENCE [LARGE SCALE GENOMIC DNA]</scope>
    <source>
        <strain evidence="1">SYSU2018</strain>
    </source>
</reference>
<protein>
    <submittedName>
        <fullName evidence="1">Uncharacterized protein</fullName>
    </submittedName>
</protein>
<gene>
    <name evidence="1" type="ORF">HHI36_001983</name>
</gene>
<comment type="caution">
    <text evidence="1">The sequence shown here is derived from an EMBL/GenBank/DDBJ whole genome shotgun (WGS) entry which is preliminary data.</text>
</comment>
<name>A0ABD2P9K5_9CUCU</name>